<gene>
    <name evidence="1" type="ORF">OMP38_34040</name>
</gene>
<evidence type="ECO:0000313" key="2">
    <source>
        <dbReference type="Proteomes" id="UP001153387"/>
    </source>
</evidence>
<dbReference type="Proteomes" id="UP001153387">
    <property type="component" value="Unassembled WGS sequence"/>
</dbReference>
<reference evidence="1 2" key="1">
    <citation type="submission" date="2022-10" db="EMBL/GenBank/DDBJ databases">
        <title>Comparative genomic analysis of Cohnella hashimotonis sp. nov., isolated from the International Space Station.</title>
        <authorList>
            <person name="Simpson A."/>
            <person name="Venkateswaran K."/>
        </authorList>
    </citation>
    <scope>NUCLEOTIDE SEQUENCE [LARGE SCALE GENOMIC DNA]</scope>
    <source>
        <strain evidence="1 2">DSM 18997</strain>
    </source>
</reference>
<evidence type="ECO:0000313" key="1">
    <source>
        <dbReference type="EMBL" id="MDG0795289.1"/>
    </source>
</evidence>
<dbReference type="EMBL" id="JAPDHZ010000008">
    <property type="protein sequence ID" value="MDG0795289.1"/>
    <property type="molecule type" value="Genomic_DNA"/>
</dbReference>
<proteinExistence type="predicted"/>
<sequence length="60" mass="7350">MTMIYHHHMLEEQVREQRREIEAVNREAWKRGDRRKARRAARTASRGGLQMVIATLWKWF</sequence>
<keyword evidence="2" id="KW-1185">Reference proteome</keyword>
<accession>A0A9X4QQD1</accession>
<name>A0A9X4QQD1_9BACL</name>
<organism evidence="1 2">
    <name type="scientific">Cohnella ginsengisoli</name>
    <dbReference type="NCBI Taxonomy" id="425004"/>
    <lineage>
        <taxon>Bacteria</taxon>
        <taxon>Bacillati</taxon>
        <taxon>Bacillota</taxon>
        <taxon>Bacilli</taxon>
        <taxon>Bacillales</taxon>
        <taxon>Paenibacillaceae</taxon>
        <taxon>Cohnella</taxon>
    </lineage>
</organism>
<comment type="caution">
    <text evidence="1">The sequence shown here is derived from an EMBL/GenBank/DDBJ whole genome shotgun (WGS) entry which is preliminary data.</text>
</comment>
<protein>
    <submittedName>
        <fullName evidence="1">Uncharacterized protein</fullName>
    </submittedName>
</protein>
<dbReference type="RefSeq" id="WP_277568962.1">
    <property type="nucleotide sequence ID" value="NZ_JAPDHZ010000008.1"/>
</dbReference>
<dbReference type="AlphaFoldDB" id="A0A9X4QQD1"/>